<comment type="function">
    <text evidence="4">Catalyzes the reversible isomerization-deamination of glucosamine 6-phosphate (GlcN6P) to form fructose 6-phosphate (Fru6P) and ammonium ion.</text>
</comment>
<comment type="caution">
    <text evidence="4">Lacks conserved residue(s) required for the propagation of feature annotation.</text>
</comment>
<dbReference type="PATRIC" id="fig|500635.8.peg.449"/>
<comment type="catalytic activity">
    <reaction evidence="1 4">
        <text>alpha-D-glucosamine 6-phosphate + H2O = beta-D-fructose 6-phosphate + NH4(+)</text>
        <dbReference type="Rhea" id="RHEA:12172"/>
        <dbReference type="ChEBI" id="CHEBI:15377"/>
        <dbReference type="ChEBI" id="CHEBI:28938"/>
        <dbReference type="ChEBI" id="CHEBI:57634"/>
        <dbReference type="ChEBI" id="CHEBI:75989"/>
        <dbReference type="EC" id="3.5.99.6"/>
    </reaction>
</comment>
<dbReference type="FunFam" id="3.40.50.1360:FF:000003">
    <property type="entry name" value="Glucosamine-6-phosphate deaminase"/>
    <property type="match status" value="1"/>
</dbReference>
<keyword evidence="3 4" id="KW-0119">Carbohydrate metabolism</keyword>
<evidence type="ECO:0000259" key="5">
    <source>
        <dbReference type="Pfam" id="PF01182"/>
    </source>
</evidence>
<dbReference type="InterPro" id="IPR006148">
    <property type="entry name" value="Glc/Gal-6P_isomerase"/>
</dbReference>
<proteinExistence type="inferred from homology"/>
<evidence type="ECO:0000313" key="7">
    <source>
        <dbReference type="Proteomes" id="UP000003671"/>
    </source>
</evidence>
<dbReference type="UniPathway" id="UPA00629">
    <property type="reaction ID" value="UER00684"/>
</dbReference>
<feature type="active site" description="For ring-opening step" evidence="4">
    <location>
        <position position="149"/>
    </location>
</feature>
<dbReference type="Pfam" id="PF01182">
    <property type="entry name" value="Glucosamine_iso"/>
    <property type="match status" value="1"/>
</dbReference>
<dbReference type="HOGENOM" id="CLU_049611_1_1_9"/>
<reference evidence="6" key="1">
    <citation type="submission" date="2009-09" db="EMBL/GenBank/DDBJ databases">
        <authorList>
            <person name="Weinstock G."/>
            <person name="Sodergren E."/>
            <person name="Clifton S."/>
            <person name="Fulton L."/>
            <person name="Fulton B."/>
            <person name="Courtney L."/>
            <person name="Fronick C."/>
            <person name="Harrison M."/>
            <person name="Strong C."/>
            <person name="Farmer C."/>
            <person name="Delahaunty K."/>
            <person name="Markovic C."/>
            <person name="Hall O."/>
            <person name="Minx P."/>
            <person name="Tomlinson C."/>
            <person name="Mitreva M."/>
            <person name="Nelson J."/>
            <person name="Hou S."/>
            <person name="Wollam A."/>
            <person name="Pepin K.H."/>
            <person name="Johnson M."/>
            <person name="Bhonagiri V."/>
            <person name="Nash W.E."/>
            <person name="Warren W."/>
            <person name="Chinwalla A."/>
            <person name="Mardis E.R."/>
            <person name="Wilson R.K."/>
        </authorList>
    </citation>
    <scope>NUCLEOTIDE SEQUENCE [LARGE SCALE GENOMIC DNA]</scope>
    <source>
        <strain evidence="6">DSM 20544</strain>
    </source>
</reference>
<evidence type="ECO:0000313" key="6">
    <source>
        <dbReference type="EMBL" id="EEX68996.1"/>
    </source>
</evidence>
<accession>C9KLI2</accession>
<evidence type="ECO:0000256" key="3">
    <source>
        <dbReference type="ARBA" id="ARBA00023277"/>
    </source>
</evidence>
<feature type="domain" description="Glucosamine/galactosamine-6-phosphate isomerase" evidence="5">
    <location>
        <begin position="23"/>
        <end position="234"/>
    </location>
</feature>
<dbReference type="Proteomes" id="UP000003671">
    <property type="component" value="Unassembled WGS sequence"/>
</dbReference>
<protein>
    <recommendedName>
        <fullName evidence="4">Glucosamine-6-phosphate deaminase</fullName>
        <ecNumber evidence="4">3.5.99.6</ecNumber>
    </recommendedName>
    <alternativeName>
        <fullName evidence="4">GlcN6P deaminase</fullName>
        <shortName evidence="4">GNPDA</shortName>
    </alternativeName>
    <alternativeName>
        <fullName evidence="4">Glucosamine-6-phosphate isomerase</fullName>
    </alternativeName>
</protein>
<dbReference type="HAMAP" id="MF_01241">
    <property type="entry name" value="GlcN6P_deamin"/>
    <property type="match status" value="1"/>
</dbReference>
<evidence type="ECO:0000256" key="1">
    <source>
        <dbReference type="ARBA" id="ARBA00000644"/>
    </source>
</evidence>
<dbReference type="GO" id="GO:0005737">
    <property type="term" value="C:cytoplasm"/>
    <property type="evidence" value="ECO:0007669"/>
    <property type="project" value="TreeGrafter"/>
</dbReference>
<dbReference type="InterPro" id="IPR004547">
    <property type="entry name" value="Glucosamine6P_isomerase"/>
</dbReference>
<dbReference type="PANTHER" id="PTHR11280">
    <property type="entry name" value="GLUCOSAMINE-6-PHOSPHATE ISOMERASE"/>
    <property type="match status" value="1"/>
</dbReference>
<keyword evidence="2 4" id="KW-0378">Hydrolase</keyword>
<dbReference type="eggNOG" id="COG0363">
    <property type="taxonomic scope" value="Bacteria"/>
</dbReference>
<feature type="active site" description="For ring-opening step" evidence="4">
    <location>
        <position position="142"/>
    </location>
</feature>
<dbReference type="AlphaFoldDB" id="C9KLI2"/>
<dbReference type="CDD" id="cd01399">
    <property type="entry name" value="GlcN6P_deaminase"/>
    <property type="match status" value="1"/>
</dbReference>
<dbReference type="GO" id="GO:0042802">
    <property type="term" value="F:identical protein binding"/>
    <property type="evidence" value="ECO:0007669"/>
    <property type="project" value="TreeGrafter"/>
</dbReference>
<organism evidence="6 7">
    <name type="scientific">Mitsuokella multacida DSM 20544</name>
    <dbReference type="NCBI Taxonomy" id="500635"/>
    <lineage>
        <taxon>Bacteria</taxon>
        <taxon>Bacillati</taxon>
        <taxon>Bacillota</taxon>
        <taxon>Negativicutes</taxon>
        <taxon>Selenomonadales</taxon>
        <taxon>Selenomonadaceae</taxon>
        <taxon>Mitsuokella</taxon>
    </lineage>
</organism>
<dbReference type="PANTHER" id="PTHR11280:SF5">
    <property type="entry name" value="GLUCOSAMINE-6-PHOSPHATE ISOMERASE"/>
    <property type="match status" value="1"/>
</dbReference>
<comment type="similarity">
    <text evidence="4">Belongs to the glucosamine/galactosamine-6-phosphate isomerase family. NagB subfamily.</text>
</comment>
<dbReference type="SUPFAM" id="SSF100950">
    <property type="entry name" value="NagB/RpiA/CoA transferase-like"/>
    <property type="match status" value="1"/>
</dbReference>
<dbReference type="EMBL" id="ABWK02000012">
    <property type="protein sequence ID" value="EEX68996.1"/>
    <property type="molecule type" value="Genomic_DNA"/>
</dbReference>
<dbReference type="GO" id="GO:0004342">
    <property type="term" value="F:glucosamine-6-phosphate deaminase activity"/>
    <property type="evidence" value="ECO:0007669"/>
    <property type="project" value="UniProtKB-UniRule"/>
</dbReference>
<dbReference type="STRING" id="500635.MITSMUL_04066"/>
<evidence type="ECO:0000256" key="2">
    <source>
        <dbReference type="ARBA" id="ARBA00022801"/>
    </source>
</evidence>
<dbReference type="GO" id="GO:0006043">
    <property type="term" value="P:glucosamine catabolic process"/>
    <property type="evidence" value="ECO:0007669"/>
    <property type="project" value="TreeGrafter"/>
</dbReference>
<dbReference type="GO" id="GO:0006046">
    <property type="term" value="P:N-acetylglucosamine catabolic process"/>
    <property type="evidence" value="ECO:0007669"/>
    <property type="project" value="UniProtKB-UniRule"/>
</dbReference>
<feature type="active site" description="Proton acceptor; for ring-opening step" evidence="4">
    <location>
        <position position="144"/>
    </location>
</feature>
<comment type="pathway">
    <text evidence="4">Amino-sugar metabolism; N-acetylneuraminate degradation; D-fructose 6-phosphate from N-acetylneuraminate: step 5/5.</text>
</comment>
<feature type="active site" description="Proton acceptor; for enolization step" evidence="4">
    <location>
        <position position="73"/>
    </location>
</feature>
<sequence>MKGDVMMRIIITDSYRQMGREAANMVAGQLYLKPDSVLGLATGSTPLPMYRRLIALHRSLGLDFSEVTTFNLDEYVGMAPDNPQSYHYFMNENFFSKVNIRPDHTYLPDGMAEDLEAEGHRYDALIQQKGGIDLQVLGIGQNAHIGFNEPDVKFEAITHCVELDEETIRANSRFFQRLEDVPRYAISMGIKTIMMARRILLLANGANKAEAVRKAVCGSVMPEAPASILQLHRDVTVILDRAAAARLPAHLEGTKILYKGRMDHAE</sequence>
<dbReference type="GO" id="GO:0005975">
    <property type="term" value="P:carbohydrate metabolic process"/>
    <property type="evidence" value="ECO:0007669"/>
    <property type="project" value="InterPro"/>
</dbReference>
<name>C9KLI2_9FIRM</name>
<dbReference type="EC" id="3.5.99.6" evidence="4"/>
<dbReference type="Gene3D" id="3.40.50.1360">
    <property type="match status" value="1"/>
</dbReference>
<dbReference type="InterPro" id="IPR037171">
    <property type="entry name" value="NagB/RpiA_transferase-like"/>
</dbReference>
<dbReference type="GO" id="GO:0019262">
    <property type="term" value="P:N-acetylneuraminate catabolic process"/>
    <property type="evidence" value="ECO:0007669"/>
    <property type="project" value="UniProtKB-UniRule"/>
</dbReference>
<gene>
    <name evidence="4 6" type="primary">nagB</name>
    <name evidence="6" type="ORF">MITSMUL_04066</name>
</gene>
<comment type="caution">
    <text evidence="6">The sequence shown here is derived from an EMBL/GenBank/DDBJ whole genome shotgun (WGS) entry which is preliminary data.</text>
</comment>
<evidence type="ECO:0000256" key="4">
    <source>
        <dbReference type="HAMAP-Rule" id="MF_01241"/>
    </source>
</evidence>
<keyword evidence="7" id="KW-1185">Reference proteome</keyword>
<dbReference type="NCBIfam" id="TIGR00502">
    <property type="entry name" value="nagB"/>
    <property type="match status" value="1"/>
</dbReference>